<accession>A0A5C5RDC8</accession>
<protein>
    <recommendedName>
        <fullName evidence="4">Glycerophosphoryl diester phosphodiesterase membrane domain-containing protein</fullName>
    </recommendedName>
</protein>
<dbReference type="EMBL" id="VIGW01000002">
    <property type="protein sequence ID" value="TWS20648.1"/>
    <property type="molecule type" value="Genomic_DNA"/>
</dbReference>
<keyword evidence="1" id="KW-0812">Transmembrane</keyword>
<dbReference type="RefSeq" id="WP_146559868.1">
    <property type="nucleotide sequence ID" value="NZ_VIGW01000002.1"/>
</dbReference>
<comment type="caution">
    <text evidence="2">The sequence shown here is derived from an EMBL/GenBank/DDBJ whole genome shotgun (WGS) entry which is preliminary data.</text>
</comment>
<evidence type="ECO:0000256" key="1">
    <source>
        <dbReference type="SAM" id="Phobius"/>
    </source>
</evidence>
<gene>
    <name evidence="2" type="ORF">FK529_04715</name>
</gene>
<keyword evidence="3" id="KW-1185">Reference proteome</keyword>
<organism evidence="2 3">
    <name type="scientific">Tsukamurella asaccharolytica</name>
    <dbReference type="NCBI Taxonomy" id="2592067"/>
    <lineage>
        <taxon>Bacteria</taxon>
        <taxon>Bacillati</taxon>
        <taxon>Actinomycetota</taxon>
        <taxon>Actinomycetes</taxon>
        <taxon>Mycobacteriales</taxon>
        <taxon>Tsukamurellaceae</taxon>
        <taxon>Tsukamurella</taxon>
    </lineage>
</organism>
<proteinExistence type="predicted"/>
<sequence length="268" mass="28367">MLLTTIAALGLLARLPLIDDSRSTAVADRDVRQILELIGLYPAGTVLVTLTWVVVSVAVAALCTVVTYRHSGGDRTSLRVAWRQARPRLPAALGLGGLNAVVILTPIVVAVATAIALAVRAGPDGARLTSTALLGCAALIVIALLPALALSGPMLVIEGLKPVDALWRAVALQRRGYGRLLGRVVCTYLLVIVVSMVANLPFILTARPEGDEGMQTFLRLALANGGWVIGQLTVLPFLFVTNAQLYADQMVRSEGVENLVHSVQLENE</sequence>
<feature type="transmembrane region" description="Helical" evidence="1">
    <location>
        <begin position="41"/>
        <end position="68"/>
    </location>
</feature>
<keyword evidence="1" id="KW-1133">Transmembrane helix</keyword>
<reference evidence="2 3" key="1">
    <citation type="submission" date="2019-06" db="EMBL/GenBank/DDBJ databases">
        <title>Tsukamurella conjunctivitidis sp. nov., Tsukamurella assacharolytica sp. nov. and Tsukamurella sputae sp. nov. isolated from patients with conjunctivitis, bacteraemia (lymphoma) and respiratory infection (sputum) in Hong Kong.</title>
        <authorList>
            <person name="Teng J.L.L."/>
            <person name="Lee H.H."/>
            <person name="Fong J.Y.H."/>
            <person name="Fok K.M.N."/>
            <person name="Lau S.K.P."/>
            <person name="Woo P.C.Y."/>
        </authorList>
    </citation>
    <scope>NUCLEOTIDE SEQUENCE [LARGE SCALE GENOMIC DNA]</scope>
    <source>
        <strain evidence="2 3">HKU71</strain>
    </source>
</reference>
<name>A0A5C5RDC8_9ACTN</name>
<dbReference type="Proteomes" id="UP000317291">
    <property type="component" value="Unassembled WGS sequence"/>
</dbReference>
<evidence type="ECO:0000313" key="2">
    <source>
        <dbReference type="EMBL" id="TWS20648.1"/>
    </source>
</evidence>
<dbReference type="OrthoDB" id="4773395at2"/>
<feature type="transmembrane region" description="Helical" evidence="1">
    <location>
        <begin position="216"/>
        <end position="240"/>
    </location>
</feature>
<keyword evidence="1" id="KW-0472">Membrane</keyword>
<feature type="transmembrane region" description="Helical" evidence="1">
    <location>
        <begin position="180"/>
        <end position="204"/>
    </location>
</feature>
<feature type="transmembrane region" description="Helical" evidence="1">
    <location>
        <begin position="131"/>
        <end position="160"/>
    </location>
</feature>
<evidence type="ECO:0000313" key="3">
    <source>
        <dbReference type="Proteomes" id="UP000317291"/>
    </source>
</evidence>
<evidence type="ECO:0008006" key="4">
    <source>
        <dbReference type="Google" id="ProtNLM"/>
    </source>
</evidence>
<feature type="transmembrane region" description="Helical" evidence="1">
    <location>
        <begin position="89"/>
        <end position="119"/>
    </location>
</feature>
<dbReference type="AlphaFoldDB" id="A0A5C5RDC8"/>